<feature type="region of interest" description="Disordered" evidence="2">
    <location>
        <begin position="813"/>
        <end position="837"/>
    </location>
</feature>
<proteinExistence type="predicted"/>
<reference evidence="4" key="1">
    <citation type="submission" date="2020-01" db="EMBL/GenBank/DDBJ databases">
        <authorList>
            <consortium name="DOE Joint Genome Institute"/>
            <person name="Haridas S."/>
            <person name="Albert R."/>
            <person name="Binder M."/>
            <person name="Bloem J."/>
            <person name="Labutti K."/>
            <person name="Salamov A."/>
            <person name="Andreopoulos B."/>
            <person name="Baker S.E."/>
            <person name="Barry K."/>
            <person name="Bills G."/>
            <person name="Bluhm B.H."/>
            <person name="Cannon C."/>
            <person name="Castanera R."/>
            <person name="Culley D.E."/>
            <person name="Daum C."/>
            <person name="Ezra D."/>
            <person name="Gonzalez J.B."/>
            <person name="Henrissat B."/>
            <person name="Kuo A."/>
            <person name="Liang C."/>
            <person name="Lipzen A."/>
            <person name="Lutzoni F."/>
            <person name="Magnuson J."/>
            <person name="Mondo S."/>
            <person name="Nolan M."/>
            <person name="Ohm R."/>
            <person name="Pangilinan J."/>
            <person name="Park H.-J."/>
            <person name="Ramirez L."/>
            <person name="Alfaro M."/>
            <person name="Sun H."/>
            <person name="Tritt A."/>
            <person name="Yoshinaga Y."/>
            <person name="Zwiers L.-H."/>
            <person name="Turgeon B.G."/>
            <person name="Goodwin S.B."/>
            <person name="Spatafora J.W."/>
            <person name="Crous P.W."/>
            <person name="Grigoriev I.V."/>
        </authorList>
    </citation>
    <scope>NUCLEOTIDE SEQUENCE</scope>
    <source>
        <strain evidence="4">CBS 342.82</strain>
    </source>
</reference>
<feature type="compositionally biased region" description="Basic residues" evidence="2">
    <location>
        <begin position="684"/>
        <end position="702"/>
    </location>
</feature>
<evidence type="ECO:0000313" key="4">
    <source>
        <dbReference type="RefSeq" id="XP_033456995.1"/>
    </source>
</evidence>
<reference evidence="4" key="3">
    <citation type="submission" date="2025-08" db="UniProtKB">
        <authorList>
            <consortium name="RefSeq"/>
        </authorList>
    </citation>
    <scope>IDENTIFICATION</scope>
    <source>
        <strain evidence="4">CBS 342.82</strain>
    </source>
</reference>
<feature type="compositionally biased region" description="Low complexity" evidence="2">
    <location>
        <begin position="598"/>
        <end position="618"/>
    </location>
</feature>
<keyword evidence="1" id="KW-0175">Coiled coil</keyword>
<reference evidence="4" key="2">
    <citation type="submission" date="2020-04" db="EMBL/GenBank/DDBJ databases">
        <authorList>
            <consortium name="NCBI Genome Project"/>
        </authorList>
    </citation>
    <scope>NUCLEOTIDE SEQUENCE</scope>
    <source>
        <strain evidence="4">CBS 342.82</strain>
    </source>
</reference>
<feature type="compositionally biased region" description="Basic and acidic residues" evidence="2">
    <location>
        <begin position="823"/>
        <end position="834"/>
    </location>
</feature>
<feature type="region of interest" description="Disordered" evidence="2">
    <location>
        <begin position="1251"/>
        <end position="1273"/>
    </location>
</feature>
<dbReference type="Proteomes" id="UP000504637">
    <property type="component" value="Unplaced"/>
</dbReference>
<organism evidence="4">
    <name type="scientific">Dissoconium aciculare CBS 342.82</name>
    <dbReference type="NCBI Taxonomy" id="1314786"/>
    <lineage>
        <taxon>Eukaryota</taxon>
        <taxon>Fungi</taxon>
        <taxon>Dikarya</taxon>
        <taxon>Ascomycota</taxon>
        <taxon>Pezizomycotina</taxon>
        <taxon>Dothideomycetes</taxon>
        <taxon>Dothideomycetidae</taxon>
        <taxon>Mycosphaerellales</taxon>
        <taxon>Dissoconiaceae</taxon>
        <taxon>Dissoconium</taxon>
    </lineage>
</organism>
<evidence type="ECO:0000313" key="3">
    <source>
        <dbReference type="Proteomes" id="UP000504637"/>
    </source>
</evidence>
<sequence length="1645" mass="180785">MSMAHVAPRPVLSYGFGAVRSPLSNGNVIRHTKATFSETCATQRAALREKKALFAALSRLDDTGAHLNRNARAQSLIAACMNAPHIRPLIDSIGEATARELARHWIRCNRALRKAKPPPLPECSISSDTSSELCIGKDVTTNELMEANPALIEPANDDSIEVNSVFTESANDNVMKKGPSEVTSLPTDANVASKASSSNRKAKVELTPLQRFLTSDSTDLVLKSSARITMRDSPSLPEQDARTSRFSSRSASREKALLESLPSYNCRAVQIRLLRRLQETLELSFYKYAQKHVPDILKSKGWTCPEAVELHQWAHHFIGRPDLFAEQHRERWTVSGWATMFQDMTRLRHAAVHRSQMSMDELHAHASGAESVFELLGDQAARHDAYVITSEIAAASSRIQSKKELYAKDLRTLENEFDQKADELGQLERAMEEDFQRKRAELDRLEKVAHDDYQQRKKTLHQLEEAACEAIMARSKAYEDSVATVLENNIAKIPAKLSTASDSLVGQELNAADSHHAGLLSADGSTNQTPEATAPSAGHDSFVKGSSSNENSNGSTVDHLVLGQQDREAEARRLLRNLLENYDHYRDASNAPTTSPASITSNIMSEASSSSSSSTDLSTAINEALEKLNAPSRGVLSRKSEDAPRTNFEISVGTGLARGVHSLRNEDADPENQSVAPAEVMTASRHKRARGRRSLRQQRPHQQKQNEETAEGVNSNGAVAIVPPTVPLPSDATADRSKVLMSQATELDDEPVATGRIGRLDVSLPVRSMVHGSEISSSAESVQRPLELPMQTATSTGVQTPVYSDITGSAKTTGRALAQTPGEHQDRWSEHKSWSDSAPPALQTLLGGVSTKDMLATVDVQGLSAVELKQISRDYSISSPQTPPTSSPKKSTSAKTRRHLELEMVKLVAEDGRRCGGSIMHMIGISLKTGSPTNVVSTRSKRIRELAGLAMIGKDNLLGASWDNVCQAVIKQEHIKKRGYSNFEIKAAEVLVNEPSHRRALQQYEIESALARVTQWRALVRAGFDEWLNKLGCTDPTILSVVQGSGIFEDSQVEAKCPLHANVADRVRDLAFRVRMPWMFTLSLPAHRTLNLVPSVISHSRQGSRRHVIREFVNKLKEKGLSFALKFPLSRYGHEFWPLNLIKMIRGRRKGEAEFPEDEQVTAFIEAYLERDRLQGIFKSIAWSLRRNFPMVDLPFGIQDGCNLDLGGKADVSQLHDSVKEFPPPSTPATTSISVTSSALMEFSTSWLQNRQSTAGEGDLEGQEGESNMTAGTQNVQPAQPAFAEEAPSPVLLSAPELTSPAIGLGDDTIVSLESFDEHQWAKTEIELKKTALHLRQENNLVGFTGNWLTTNVGQSRAESQESYNATVLEFYREHAIVRGAPRSWLKKADALTFQKYLACAMSLLKRIEIQFHHRRKQKQFKKEMKALVPARLDIAQGDAKPTTHSMPYSTTRYEIGLPSFRFLQSERHQEQSVPDPKALHIMPLKLHRENSLTLDDNQTVTRNNSSSVDEVTTDSAIISGDPVGISDVEAHSLTPSNVQTVTGDECSFNNEVAAVSSTHSGNYVDNSEIKTKSPTPDDAQTMTSDETSTTEEVGGVAATDLGDHVDNSSIEATSELAGVNQILPKTDTMSNTTHLLNTQSTTVV</sequence>
<feature type="region of interest" description="Disordered" evidence="2">
    <location>
        <begin position="1561"/>
        <end position="1604"/>
    </location>
</feature>
<accession>A0A6J3LXD5</accession>
<feature type="region of interest" description="Disordered" evidence="2">
    <location>
        <begin position="230"/>
        <end position="249"/>
    </location>
</feature>
<feature type="compositionally biased region" description="Low complexity" evidence="2">
    <location>
        <begin position="189"/>
        <end position="199"/>
    </location>
</feature>
<feature type="coiled-coil region" evidence="1">
    <location>
        <begin position="403"/>
        <end position="448"/>
    </location>
</feature>
<feature type="region of interest" description="Disordered" evidence="2">
    <location>
        <begin position="874"/>
        <end position="896"/>
    </location>
</feature>
<feature type="region of interest" description="Disordered" evidence="2">
    <location>
        <begin position="586"/>
        <end position="618"/>
    </location>
</feature>
<evidence type="ECO:0000256" key="1">
    <source>
        <dbReference type="SAM" id="Coils"/>
    </source>
</evidence>
<feature type="compositionally biased region" description="Low complexity" evidence="2">
    <location>
        <begin position="1582"/>
        <end position="1593"/>
    </location>
</feature>
<feature type="region of interest" description="Disordered" evidence="2">
    <location>
        <begin position="173"/>
        <end position="202"/>
    </location>
</feature>
<name>A0A6J3LXD5_9PEZI</name>
<feature type="region of interest" description="Disordered" evidence="2">
    <location>
        <begin position="518"/>
        <end position="557"/>
    </location>
</feature>
<dbReference type="OrthoDB" id="5324651at2759"/>
<gene>
    <name evidence="4" type="ORF">K489DRAFT_412632</name>
</gene>
<evidence type="ECO:0000256" key="2">
    <source>
        <dbReference type="SAM" id="MobiDB-lite"/>
    </source>
</evidence>
<feature type="region of interest" description="Disordered" evidence="2">
    <location>
        <begin position="665"/>
        <end position="732"/>
    </location>
</feature>
<keyword evidence="3" id="KW-1185">Reference proteome</keyword>
<dbReference type="GeneID" id="54365753"/>
<feature type="compositionally biased region" description="Low complexity" evidence="2">
    <location>
        <begin position="545"/>
        <end position="555"/>
    </location>
</feature>
<protein>
    <submittedName>
        <fullName evidence="4">Uncharacterized protein</fullName>
    </submittedName>
</protein>
<dbReference type="RefSeq" id="XP_033456995.1">
    <property type="nucleotide sequence ID" value="XM_033607954.1"/>
</dbReference>